<keyword evidence="3" id="KW-1185">Reference proteome</keyword>
<dbReference type="Proteomes" id="UP000653644">
    <property type="component" value="Unassembled WGS sequence"/>
</dbReference>
<protein>
    <submittedName>
        <fullName evidence="2">Uncharacterized protein</fullName>
    </submittedName>
</protein>
<proteinExistence type="predicted"/>
<feature type="region of interest" description="Disordered" evidence="1">
    <location>
        <begin position="1"/>
        <end position="55"/>
    </location>
</feature>
<reference evidence="3" key="1">
    <citation type="journal article" date="2019" name="Int. J. Syst. Evol. Microbiol.">
        <title>The Global Catalogue of Microorganisms (GCM) 10K type strain sequencing project: providing services to taxonomists for standard genome sequencing and annotation.</title>
        <authorList>
            <consortium name="The Broad Institute Genomics Platform"/>
            <consortium name="The Broad Institute Genome Sequencing Center for Infectious Disease"/>
            <person name="Wu L."/>
            <person name="Ma J."/>
        </authorList>
    </citation>
    <scope>NUCLEOTIDE SEQUENCE [LARGE SCALE GENOMIC DNA]</scope>
    <source>
        <strain evidence="3">JCM 4733</strain>
    </source>
</reference>
<sequence>MAAARVSDTGTGALEAAQFGLATAPPKSGRTPTGSSPATLTPGRQGPSAPAGHRD</sequence>
<organism evidence="2 3">
    <name type="scientific">Streptomyces canarius</name>
    <dbReference type="NCBI Taxonomy" id="285453"/>
    <lineage>
        <taxon>Bacteria</taxon>
        <taxon>Bacillati</taxon>
        <taxon>Actinomycetota</taxon>
        <taxon>Actinomycetes</taxon>
        <taxon>Kitasatosporales</taxon>
        <taxon>Streptomycetaceae</taxon>
        <taxon>Streptomyces</taxon>
    </lineage>
</organism>
<evidence type="ECO:0000313" key="3">
    <source>
        <dbReference type="Proteomes" id="UP000653644"/>
    </source>
</evidence>
<gene>
    <name evidence="2" type="ORF">GCM10010345_89330</name>
</gene>
<comment type="caution">
    <text evidence="2">The sequence shown here is derived from an EMBL/GenBank/DDBJ whole genome shotgun (WGS) entry which is preliminary data.</text>
</comment>
<accession>A0ABQ3DG69</accession>
<feature type="compositionally biased region" description="Polar residues" evidence="1">
    <location>
        <begin position="30"/>
        <end position="39"/>
    </location>
</feature>
<dbReference type="RefSeq" id="WP_229918052.1">
    <property type="nucleotide sequence ID" value="NZ_BMVN01000086.1"/>
</dbReference>
<evidence type="ECO:0000256" key="1">
    <source>
        <dbReference type="SAM" id="MobiDB-lite"/>
    </source>
</evidence>
<name>A0ABQ3DG69_9ACTN</name>
<dbReference type="EMBL" id="BMVN01000086">
    <property type="protein sequence ID" value="GHA72567.1"/>
    <property type="molecule type" value="Genomic_DNA"/>
</dbReference>
<evidence type="ECO:0000313" key="2">
    <source>
        <dbReference type="EMBL" id="GHA72567.1"/>
    </source>
</evidence>